<keyword evidence="2" id="KW-1185">Reference proteome</keyword>
<name>A0A3M7PAY7_BRAPC</name>
<reference evidence="1 2" key="1">
    <citation type="journal article" date="2018" name="Sci. Rep.">
        <title>Genomic signatures of local adaptation to the degree of environmental predictability in rotifers.</title>
        <authorList>
            <person name="Franch-Gras L."/>
            <person name="Hahn C."/>
            <person name="Garcia-Roger E.M."/>
            <person name="Carmona M.J."/>
            <person name="Serra M."/>
            <person name="Gomez A."/>
        </authorList>
    </citation>
    <scope>NUCLEOTIDE SEQUENCE [LARGE SCALE GENOMIC DNA]</scope>
    <source>
        <strain evidence="1">HYR1</strain>
    </source>
</reference>
<protein>
    <submittedName>
        <fullName evidence="1">Uncharacterized protein</fullName>
    </submittedName>
</protein>
<proteinExistence type="predicted"/>
<gene>
    <name evidence="1" type="ORF">BpHYR1_004592</name>
</gene>
<sequence length="75" mass="9207">MCKKGKFLLHFLTHARLMTPNETLLHFDKIDKKKNFFIKWPKKALNHKKFKSKRKYICEQKNKFLLSIFTRFGYN</sequence>
<comment type="caution">
    <text evidence="1">The sequence shown here is derived from an EMBL/GenBank/DDBJ whole genome shotgun (WGS) entry which is preliminary data.</text>
</comment>
<accession>A0A3M7PAY7</accession>
<dbReference type="EMBL" id="REGN01012291">
    <property type="protein sequence ID" value="RMZ96266.1"/>
    <property type="molecule type" value="Genomic_DNA"/>
</dbReference>
<dbReference type="AlphaFoldDB" id="A0A3M7PAY7"/>
<dbReference type="Proteomes" id="UP000276133">
    <property type="component" value="Unassembled WGS sequence"/>
</dbReference>
<evidence type="ECO:0000313" key="2">
    <source>
        <dbReference type="Proteomes" id="UP000276133"/>
    </source>
</evidence>
<evidence type="ECO:0000313" key="1">
    <source>
        <dbReference type="EMBL" id="RMZ96266.1"/>
    </source>
</evidence>
<organism evidence="1 2">
    <name type="scientific">Brachionus plicatilis</name>
    <name type="common">Marine rotifer</name>
    <name type="synonym">Brachionus muelleri</name>
    <dbReference type="NCBI Taxonomy" id="10195"/>
    <lineage>
        <taxon>Eukaryota</taxon>
        <taxon>Metazoa</taxon>
        <taxon>Spiralia</taxon>
        <taxon>Gnathifera</taxon>
        <taxon>Rotifera</taxon>
        <taxon>Eurotatoria</taxon>
        <taxon>Monogononta</taxon>
        <taxon>Pseudotrocha</taxon>
        <taxon>Ploima</taxon>
        <taxon>Brachionidae</taxon>
        <taxon>Brachionus</taxon>
    </lineage>
</organism>